<keyword evidence="3" id="KW-1185">Reference proteome</keyword>
<dbReference type="EMBL" id="WTYE01000001">
    <property type="protein sequence ID" value="MXP31675.1"/>
    <property type="molecule type" value="Genomic_DNA"/>
</dbReference>
<accession>A0A845ARX2</accession>
<keyword evidence="1" id="KW-1133">Transmembrane helix</keyword>
<feature type="transmembrane region" description="Helical" evidence="1">
    <location>
        <begin position="112"/>
        <end position="133"/>
    </location>
</feature>
<keyword evidence="1" id="KW-0472">Membrane</keyword>
<dbReference type="AlphaFoldDB" id="A0A845ARX2"/>
<organism evidence="2 3">
    <name type="scientific">Parerythrobacter jejuensis</name>
    <dbReference type="NCBI Taxonomy" id="795812"/>
    <lineage>
        <taxon>Bacteria</taxon>
        <taxon>Pseudomonadati</taxon>
        <taxon>Pseudomonadota</taxon>
        <taxon>Alphaproteobacteria</taxon>
        <taxon>Sphingomonadales</taxon>
        <taxon>Erythrobacteraceae</taxon>
        <taxon>Parerythrobacter</taxon>
    </lineage>
</organism>
<dbReference type="OrthoDB" id="5801787at2"/>
<evidence type="ECO:0000313" key="3">
    <source>
        <dbReference type="Proteomes" id="UP000446786"/>
    </source>
</evidence>
<reference evidence="2 3" key="1">
    <citation type="submission" date="2019-12" db="EMBL/GenBank/DDBJ databases">
        <title>Genomic-based taxomic classification of the family Erythrobacteraceae.</title>
        <authorList>
            <person name="Xu L."/>
        </authorList>
    </citation>
    <scope>NUCLEOTIDE SEQUENCE [LARGE SCALE GENOMIC DNA]</scope>
    <source>
        <strain evidence="2 3">JCM 16677</strain>
    </source>
</reference>
<proteinExistence type="predicted"/>
<feature type="transmembrane region" description="Helical" evidence="1">
    <location>
        <begin position="86"/>
        <end position="106"/>
    </location>
</feature>
<dbReference type="RefSeq" id="WP_160779093.1">
    <property type="nucleotide sequence ID" value="NZ_BAAAZF010000001.1"/>
</dbReference>
<evidence type="ECO:0000256" key="1">
    <source>
        <dbReference type="SAM" id="Phobius"/>
    </source>
</evidence>
<evidence type="ECO:0000313" key="2">
    <source>
        <dbReference type="EMBL" id="MXP31675.1"/>
    </source>
</evidence>
<feature type="transmembrane region" description="Helical" evidence="1">
    <location>
        <begin position="12"/>
        <end position="33"/>
    </location>
</feature>
<protein>
    <recommendedName>
        <fullName evidence="4">Sugar transporter</fullName>
    </recommendedName>
</protein>
<comment type="caution">
    <text evidence="2">The sequence shown here is derived from an EMBL/GenBank/DDBJ whole genome shotgun (WGS) entry which is preliminary data.</text>
</comment>
<sequence>MNTIEPTKTPWHLWVVGILTLLWNAVGIFSYMMTRLDKLEDLGMTPDQIAFFETFPAWANSLWAMGVWGAFFGSVLMLLRSRWAVISIAISIVGLVGTTIYQNFMIEVPEELQSLGLNLTIWVTTLFMMWYALKMRREGVLR</sequence>
<gene>
    <name evidence="2" type="ORF">GRI94_07550</name>
</gene>
<dbReference type="Proteomes" id="UP000446786">
    <property type="component" value="Unassembled WGS sequence"/>
</dbReference>
<evidence type="ECO:0008006" key="4">
    <source>
        <dbReference type="Google" id="ProtNLM"/>
    </source>
</evidence>
<name>A0A845ARX2_9SPHN</name>
<keyword evidence="1" id="KW-0812">Transmembrane</keyword>
<feature type="transmembrane region" description="Helical" evidence="1">
    <location>
        <begin position="61"/>
        <end position="79"/>
    </location>
</feature>